<dbReference type="Proteomes" id="UP000054558">
    <property type="component" value="Unassembled WGS sequence"/>
</dbReference>
<protein>
    <submittedName>
        <fullName evidence="1">Uncharacterized protein</fullName>
    </submittedName>
</protein>
<proteinExistence type="predicted"/>
<keyword evidence="2" id="KW-1185">Reference proteome</keyword>
<evidence type="ECO:0000313" key="1">
    <source>
        <dbReference type="EMBL" id="GAQ92860.1"/>
    </source>
</evidence>
<dbReference type="AlphaFoldDB" id="A0A1Y1IPS4"/>
<evidence type="ECO:0000313" key="2">
    <source>
        <dbReference type="Proteomes" id="UP000054558"/>
    </source>
</evidence>
<gene>
    <name evidence="1" type="ORF">KFL_011710010</name>
</gene>
<dbReference type="EMBL" id="DF238120">
    <property type="protein sequence ID" value="GAQ92860.1"/>
    <property type="molecule type" value="Genomic_DNA"/>
</dbReference>
<organism evidence="1 2">
    <name type="scientific">Klebsormidium nitens</name>
    <name type="common">Green alga</name>
    <name type="synonym">Ulothrix nitens</name>
    <dbReference type="NCBI Taxonomy" id="105231"/>
    <lineage>
        <taxon>Eukaryota</taxon>
        <taxon>Viridiplantae</taxon>
        <taxon>Streptophyta</taxon>
        <taxon>Klebsormidiophyceae</taxon>
        <taxon>Klebsormidiales</taxon>
        <taxon>Klebsormidiaceae</taxon>
        <taxon>Klebsormidium</taxon>
    </lineage>
</organism>
<dbReference type="Gene3D" id="2.30.30.490">
    <property type="match status" value="1"/>
</dbReference>
<sequence length="306" mass="34282">MDRYMWPPGVEPALKKGVYLASKVQVEACMKRLDPSADLTNLWGNYPWHIPAVAAVAKGVDIDGLSPVKSGTAGARKKQKGPGQCVFLRPEQENTPPFILLITELFPPNHPSGKTGAGYFFWRAEDIRVLSGISDFQGSKEDSEVYVTRHRAEFEVDEILDLTDVQPFFVGENLDGLYYKSVWDYDSGLLKHIDFNLEGSSRGPSSLPRLLKYLQAQAYRNTSEASDMIADLARELGQNWWIKYAQTARVGGDMNSYEIHLPIVFELAPAGDKLKVRMHGLEMFNLAGASQWDTRCNPLAMKRVPK</sequence>
<dbReference type="InterPro" id="IPR043151">
    <property type="entry name" value="BAH_sf"/>
</dbReference>
<reference evidence="1 2" key="1">
    <citation type="journal article" date="2014" name="Nat. Commun.">
        <title>Klebsormidium flaccidum genome reveals primary factors for plant terrestrial adaptation.</title>
        <authorList>
            <person name="Hori K."/>
            <person name="Maruyama F."/>
            <person name="Fujisawa T."/>
            <person name="Togashi T."/>
            <person name="Yamamoto N."/>
            <person name="Seo M."/>
            <person name="Sato S."/>
            <person name="Yamada T."/>
            <person name="Mori H."/>
            <person name="Tajima N."/>
            <person name="Moriyama T."/>
            <person name="Ikeuchi M."/>
            <person name="Watanabe M."/>
            <person name="Wada H."/>
            <person name="Kobayashi K."/>
            <person name="Saito M."/>
            <person name="Masuda T."/>
            <person name="Sasaki-Sekimoto Y."/>
            <person name="Mashiguchi K."/>
            <person name="Awai K."/>
            <person name="Shimojima M."/>
            <person name="Masuda S."/>
            <person name="Iwai M."/>
            <person name="Nobusawa T."/>
            <person name="Narise T."/>
            <person name="Kondo S."/>
            <person name="Saito H."/>
            <person name="Sato R."/>
            <person name="Murakawa M."/>
            <person name="Ihara Y."/>
            <person name="Oshima-Yamada Y."/>
            <person name="Ohtaka K."/>
            <person name="Satoh M."/>
            <person name="Sonobe K."/>
            <person name="Ishii M."/>
            <person name="Ohtani R."/>
            <person name="Kanamori-Sato M."/>
            <person name="Honoki R."/>
            <person name="Miyazaki D."/>
            <person name="Mochizuki H."/>
            <person name="Umetsu J."/>
            <person name="Higashi K."/>
            <person name="Shibata D."/>
            <person name="Kamiya Y."/>
            <person name="Sato N."/>
            <person name="Nakamura Y."/>
            <person name="Tabata S."/>
            <person name="Ida S."/>
            <person name="Kurokawa K."/>
            <person name="Ohta H."/>
        </authorList>
    </citation>
    <scope>NUCLEOTIDE SEQUENCE [LARGE SCALE GENOMIC DNA]</scope>
    <source>
        <strain evidence="1 2">NIES-2285</strain>
    </source>
</reference>
<accession>A0A1Y1IPS4</accession>
<name>A0A1Y1IPS4_KLENI</name>